<dbReference type="InterPro" id="IPR036390">
    <property type="entry name" value="WH_DNA-bd_sf"/>
</dbReference>
<dbReference type="Proteomes" id="UP000027725">
    <property type="component" value="Unassembled WGS sequence"/>
</dbReference>
<accession>A0A074TM85</accession>
<dbReference type="PANTHER" id="PTHR44846">
    <property type="entry name" value="MANNOSYL-D-GLYCERATE TRANSPORT/METABOLISM SYSTEM REPRESSOR MNGR-RELATED"/>
    <property type="match status" value="1"/>
</dbReference>
<keyword evidence="3" id="KW-0804">Transcription</keyword>
<protein>
    <submittedName>
        <fullName evidence="5">Phage tail protein</fullName>
    </submittedName>
</protein>
<proteinExistence type="predicted"/>
<dbReference type="RefSeq" id="WP_081856299.1">
    <property type="nucleotide sequence ID" value="NZ_FOVB01000006.1"/>
</dbReference>
<gene>
    <name evidence="5" type="ORF">DL1_20245</name>
</gene>
<keyword evidence="2" id="KW-0238">DNA-binding</keyword>
<feature type="domain" description="HTH gntR-type" evidence="4">
    <location>
        <begin position="36"/>
        <end position="104"/>
    </location>
</feature>
<sequence>MKVRKPDQPQSLPETSGAKAAAEIFAASRFEASAVGPLYLQLRACITEAIETGQLRPGESLPAERDIAAMANLSRVTVRKAVEQLVAAGRLVQRRGSGTFVAPTLERVEMPLSQLNSFTEDMARRGRETRAIWLERALARPSTDEVMVLGLNAHEQVARLARVRLSDGVPLAIERASLPETLLPDPQAVRGSLYEYLGDRGLRPVRAVQRISAANIDAETAGLLEMAEGAAGLQIERISYLETGRVVEITRSIYRGDAYDFTAELRIPSAAERSST</sequence>
<dbReference type="Pfam" id="PF00392">
    <property type="entry name" value="GntR"/>
    <property type="match status" value="1"/>
</dbReference>
<dbReference type="InterPro" id="IPR036388">
    <property type="entry name" value="WH-like_DNA-bd_sf"/>
</dbReference>
<evidence type="ECO:0000256" key="2">
    <source>
        <dbReference type="ARBA" id="ARBA00023125"/>
    </source>
</evidence>
<dbReference type="eggNOG" id="COG2188">
    <property type="taxonomic scope" value="Bacteria"/>
</dbReference>
<dbReference type="InterPro" id="IPR011663">
    <property type="entry name" value="UTRA"/>
</dbReference>
<name>A0A074TM85_9RHOB</name>
<dbReference type="OrthoDB" id="7173258at2"/>
<evidence type="ECO:0000259" key="4">
    <source>
        <dbReference type="PROSITE" id="PS50949"/>
    </source>
</evidence>
<organism evidence="5 6">
    <name type="scientific">Thioclava dalianensis</name>
    <dbReference type="NCBI Taxonomy" id="1185766"/>
    <lineage>
        <taxon>Bacteria</taxon>
        <taxon>Pseudomonadati</taxon>
        <taxon>Pseudomonadota</taxon>
        <taxon>Alphaproteobacteria</taxon>
        <taxon>Rhodobacterales</taxon>
        <taxon>Paracoccaceae</taxon>
        <taxon>Thioclava</taxon>
    </lineage>
</organism>
<evidence type="ECO:0000256" key="3">
    <source>
        <dbReference type="ARBA" id="ARBA00023163"/>
    </source>
</evidence>
<dbReference type="PROSITE" id="PS50949">
    <property type="entry name" value="HTH_GNTR"/>
    <property type="match status" value="1"/>
</dbReference>
<dbReference type="InterPro" id="IPR000524">
    <property type="entry name" value="Tscrpt_reg_HTH_GntR"/>
</dbReference>
<keyword evidence="1" id="KW-0805">Transcription regulation</keyword>
<evidence type="ECO:0000256" key="1">
    <source>
        <dbReference type="ARBA" id="ARBA00023015"/>
    </source>
</evidence>
<dbReference type="PANTHER" id="PTHR44846:SF1">
    <property type="entry name" value="MANNOSYL-D-GLYCERATE TRANSPORT_METABOLISM SYSTEM REPRESSOR MNGR-RELATED"/>
    <property type="match status" value="1"/>
</dbReference>
<dbReference type="InterPro" id="IPR028978">
    <property type="entry name" value="Chorismate_lyase_/UTRA_dom_sf"/>
</dbReference>
<dbReference type="Pfam" id="PF07702">
    <property type="entry name" value="UTRA"/>
    <property type="match status" value="1"/>
</dbReference>
<dbReference type="SMART" id="SM00866">
    <property type="entry name" value="UTRA"/>
    <property type="match status" value="1"/>
</dbReference>
<dbReference type="GO" id="GO:0003700">
    <property type="term" value="F:DNA-binding transcription factor activity"/>
    <property type="evidence" value="ECO:0007669"/>
    <property type="project" value="InterPro"/>
</dbReference>
<comment type="caution">
    <text evidence="5">The sequence shown here is derived from an EMBL/GenBank/DDBJ whole genome shotgun (WGS) entry which is preliminary data.</text>
</comment>
<evidence type="ECO:0000313" key="5">
    <source>
        <dbReference type="EMBL" id="KEP70108.1"/>
    </source>
</evidence>
<evidence type="ECO:0000313" key="6">
    <source>
        <dbReference type="Proteomes" id="UP000027725"/>
    </source>
</evidence>
<dbReference type="Gene3D" id="1.10.10.10">
    <property type="entry name" value="Winged helix-like DNA-binding domain superfamily/Winged helix DNA-binding domain"/>
    <property type="match status" value="1"/>
</dbReference>
<dbReference type="EMBL" id="JHEH01000008">
    <property type="protein sequence ID" value="KEP70108.1"/>
    <property type="molecule type" value="Genomic_DNA"/>
</dbReference>
<dbReference type="GO" id="GO:0003677">
    <property type="term" value="F:DNA binding"/>
    <property type="evidence" value="ECO:0007669"/>
    <property type="project" value="UniProtKB-KW"/>
</dbReference>
<dbReference type="GO" id="GO:0045892">
    <property type="term" value="P:negative regulation of DNA-templated transcription"/>
    <property type="evidence" value="ECO:0007669"/>
    <property type="project" value="TreeGrafter"/>
</dbReference>
<dbReference type="CDD" id="cd07377">
    <property type="entry name" value="WHTH_GntR"/>
    <property type="match status" value="1"/>
</dbReference>
<dbReference type="AlphaFoldDB" id="A0A074TM85"/>
<dbReference type="Gene3D" id="3.40.1410.10">
    <property type="entry name" value="Chorismate lyase-like"/>
    <property type="match status" value="1"/>
</dbReference>
<keyword evidence="6" id="KW-1185">Reference proteome</keyword>
<dbReference type="InterPro" id="IPR050679">
    <property type="entry name" value="Bact_HTH_transcr_reg"/>
</dbReference>
<dbReference type="SUPFAM" id="SSF64288">
    <property type="entry name" value="Chorismate lyase-like"/>
    <property type="match status" value="1"/>
</dbReference>
<reference evidence="5 6" key="1">
    <citation type="submission" date="2014-03" db="EMBL/GenBank/DDBJ databases">
        <title>The draft genome sequence of Thioclava dalianensis DLFJ1-1.</title>
        <authorList>
            <person name="Lai Q."/>
            <person name="Shao Z."/>
        </authorList>
    </citation>
    <scope>NUCLEOTIDE SEQUENCE [LARGE SCALE GENOMIC DNA]</scope>
    <source>
        <strain evidence="5 6">DLFJ1-1</strain>
    </source>
</reference>
<dbReference type="SUPFAM" id="SSF46785">
    <property type="entry name" value="Winged helix' DNA-binding domain"/>
    <property type="match status" value="1"/>
</dbReference>
<dbReference type="SMART" id="SM00345">
    <property type="entry name" value="HTH_GNTR"/>
    <property type="match status" value="1"/>
</dbReference>
<dbReference type="STRING" id="1185766.SAMN05216224_106123"/>
<dbReference type="PRINTS" id="PR00035">
    <property type="entry name" value="HTHGNTR"/>
</dbReference>